<name>A0A0M2NFZ5_9FIRM</name>
<dbReference type="EMBL" id="LAYJ01000134">
    <property type="protein sequence ID" value="KKI49357.1"/>
    <property type="molecule type" value="Genomic_DNA"/>
</dbReference>
<keyword evidence="1" id="KW-0012">Acyltransferase</keyword>
<dbReference type="RefSeq" id="WP_052740654.1">
    <property type="nucleotide sequence ID" value="NZ_CAUERS010000045.1"/>
</dbReference>
<sequence>MRIGIKYCGGCNPRYDRTGIVQKLKKDFPQSEIVIAGADTPVDYAVIICGCHSACALHDNLEGRYGKMIMAEKNDYANLREALRQIPEQ</sequence>
<dbReference type="OrthoDB" id="9801625at2"/>
<dbReference type="EC" id="2.3.1.-" evidence="1"/>
<gene>
    <name evidence="1" type="ORF">CHK_3209</name>
</gene>
<keyword evidence="1" id="KW-0808">Transferase</keyword>
<proteinExistence type="predicted"/>
<evidence type="ECO:0000313" key="2">
    <source>
        <dbReference type="Proteomes" id="UP000034076"/>
    </source>
</evidence>
<reference evidence="1 2" key="1">
    <citation type="submission" date="2015-04" db="EMBL/GenBank/DDBJ databases">
        <title>Draft genome sequence of bacteremic isolate Catabacter hongkongensis type strain HKU16T.</title>
        <authorList>
            <person name="Lau S.K."/>
            <person name="Teng J.L."/>
            <person name="Huang Y."/>
            <person name="Curreem S.O."/>
            <person name="Tsui S.K."/>
            <person name="Woo P.C."/>
        </authorList>
    </citation>
    <scope>NUCLEOTIDE SEQUENCE [LARGE SCALE GENOMIC DNA]</scope>
    <source>
        <strain evidence="1 2">HKU16</strain>
    </source>
</reference>
<comment type="caution">
    <text evidence="1">The sequence shown here is derived from an EMBL/GenBank/DDBJ whole genome shotgun (WGS) entry which is preliminary data.</text>
</comment>
<dbReference type="GO" id="GO:0016746">
    <property type="term" value="F:acyltransferase activity"/>
    <property type="evidence" value="ECO:0007669"/>
    <property type="project" value="UniProtKB-KW"/>
</dbReference>
<dbReference type="Proteomes" id="UP000034076">
    <property type="component" value="Unassembled WGS sequence"/>
</dbReference>
<dbReference type="AlphaFoldDB" id="A0A0M2NFZ5"/>
<dbReference type="STRING" id="270498.CHK_3209"/>
<evidence type="ECO:0000313" key="1">
    <source>
        <dbReference type="EMBL" id="KKI49357.1"/>
    </source>
</evidence>
<organism evidence="1 2">
    <name type="scientific">Christensenella hongkongensis</name>
    <dbReference type="NCBI Taxonomy" id="270498"/>
    <lineage>
        <taxon>Bacteria</taxon>
        <taxon>Bacillati</taxon>
        <taxon>Bacillota</taxon>
        <taxon>Clostridia</taxon>
        <taxon>Christensenellales</taxon>
        <taxon>Christensenellaceae</taxon>
        <taxon>Christensenella</taxon>
    </lineage>
</organism>
<dbReference type="PATRIC" id="fig|270498.16.peg.2459"/>
<protein>
    <submittedName>
        <fullName evidence="1">4-hydroxybutyrate:acetyl-CoA CoA transferase</fullName>
        <ecNumber evidence="1">2.3.1.-</ecNumber>
    </submittedName>
</protein>
<keyword evidence="2" id="KW-1185">Reference proteome</keyword>
<accession>A0A0M2NFZ5</accession>